<dbReference type="Pfam" id="PF00005">
    <property type="entry name" value="ABC_tran"/>
    <property type="match status" value="1"/>
</dbReference>
<evidence type="ECO:0000256" key="4">
    <source>
        <dbReference type="ARBA" id="ARBA00022840"/>
    </source>
</evidence>
<keyword evidence="7" id="KW-1185">Reference proteome</keyword>
<dbReference type="InterPro" id="IPR027417">
    <property type="entry name" value="P-loop_NTPase"/>
</dbReference>
<proteinExistence type="inferred from homology"/>
<evidence type="ECO:0000259" key="5">
    <source>
        <dbReference type="PROSITE" id="PS50893"/>
    </source>
</evidence>
<gene>
    <name evidence="6" type="ORF">GJB61_13455</name>
</gene>
<evidence type="ECO:0000313" key="7">
    <source>
        <dbReference type="Proteomes" id="UP000463051"/>
    </source>
</evidence>
<dbReference type="PANTHER" id="PTHR43335:SF4">
    <property type="entry name" value="ABC TRANSPORTER, ATP-BINDING PROTEIN"/>
    <property type="match status" value="1"/>
</dbReference>
<dbReference type="AlphaFoldDB" id="A0A7X2H5M4"/>
<evidence type="ECO:0000313" key="6">
    <source>
        <dbReference type="EMBL" id="MRN53987.1"/>
    </source>
</evidence>
<dbReference type="RefSeq" id="WP_154119012.1">
    <property type="nucleotide sequence ID" value="NZ_WJXB01000004.1"/>
</dbReference>
<protein>
    <submittedName>
        <fullName evidence="6">ATP-binding cassette domain-containing protein</fullName>
    </submittedName>
</protein>
<evidence type="ECO:0000256" key="1">
    <source>
        <dbReference type="ARBA" id="ARBA00005417"/>
    </source>
</evidence>
<comment type="caution">
    <text evidence="6">The sequence shown here is derived from an EMBL/GenBank/DDBJ whole genome shotgun (WGS) entry which is preliminary data.</text>
</comment>
<keyword evidence="3" id="KW-0547">Nucleotide-binding</keyword>
<keyword evidence="4 6" id="KW-0067">ATP-binding</keyword>
<feature type="domain" description="ABC transporter" evidence="5">
    <location>
        <begin position="5"/>
        <end position="233"/>
    </location>
</feature>
<organism evidence="6 7">
    <name type="scientific">Paenibacillus monticola</name>
    <dbReference type="NCBI Taxonomy" id="2666075"/>
    <lineage>
        <taxon>Bacteria</taxon>
        <taxon>Bacillati</taxon>
        <taxon>Bacillota</taxon>
        <taxon>Bacilli</taxon>
        <taxon>Bacillales</taxon>
        <taxon>Paenibacillaceae</taxon>
        <taxon>Paenibacillus</taxon>
    </lineage>
</organism>
<dbReference type="PROSITE" id="PS50893">
    <property type="entry name" value="ABC_TRANSPORTER_2"/>
    <property type="match status" value="1"/>
</dbReference>
<evidence type="ECO:0000256" key="3">
    <source>
        <dbReference type="ARBA" id="ARBA00022741"/>
    </source>
</evidence>
<dbReference type="GO" id="GO:0016887">
    <property type="term" value="F:ATP hydrolysis activity"/>
    <property type="evidence" value="ECO:0007669"/>
    <property type="project" value="InterPro"/>
</dbReference>
<dbReference type="InterPro" id="IPR003593">
    <property type="entry name" value="AAA+_ATPase"/>
</dbReference>
<dbReference type="PANTHER" id="PTHR43335">
    <property type="entry name" value="ABC TRANSPORTER, ATP-BINDING PROTEIN"/>
    <property type="match status" value="1"/>
</dbReference>
<comment type="similarity">
    <text evidence="1">Belongs to the ABC transporter superfamily.</text>
</comment>
<dbReference type="Proteomes" id="UP000463051">
    <property type="component" value="Unassembled WGS sequence"/>
</dbReference>
<dbReference type="SMART" id="SM00382">
    <property type="entry name" value="AAA"/>
    <property type="match status" value="1"/>
</dbReference>
<keyword evidence="2" id="KW-0813">Transport</keyword>
<name>A0A7X2H5M4_9BACL</name>
<sequence length="307" mass="34066">MNAIIRTEGLTKHFRNNPAVDGLSLHVNKGEIYGFLGLNGAGKTTTIRMLLGMIRPDSGSSYLFGQRVDAGSHKLWADVGYMVETPYSYPELTVLENLEIIRRLRGIPDRDAIDTVMDKLQLTPYRDRKAGNLSLGNGQRLGLAKALLHNPKVLILDEPTNGLDPAGIVEVRQLLLELAANHGVTIFISSHILGEVARLTTRIGIVHRGKLLQETDVKNLQHLLQKRLLVQTRNPEAARLKLIQEGYQVKMSADGLLLSEDHSIANPDRIAKLLVNAHMPPIQLTVQEEDLETYFLRMIEIEGGSKG</sequence>
<reference evidence="6 7" key="1">
    <citation type="submission" date="2019-11" db="EMBL/GenBank/DDBJ databases">
        <title>Paenibacillus monticola sp. nov., a novel PGPR strain isolated from mountain sample in China.</title>
        <authorList>
            <person name="Zhao Q."/>
            <person name="Li H.-P."/>
            <person name="Zhang J.-L."/>
        </authorList>
    </citation>
    <scope>NUCLEOTIDE SEQUENCE [LARGE SCALE GENOMIC DNA]</scope>
    <source>
        <strain evidence="6 7">LC-T2</strain>
    </source>
</reference>
<dbReference type="InterPro" id="IPR003439">
    <property type="entry name" value="ABC_transporter-like_ATP-bd"/>
</dbReference>
<accession>A0A7X2H5M4</accession>
<dbReference type="SUPFAM" id="SSF52540">
    <property type="entry name" value="P-loop containing nucleoside triphosphate hydrolases"/>
    <property type="match status" value="1"/>
</dbReference>
<evidence type="ECO:0000256" key="2">
    <source>
        <dbReference type="ARBA" id="ARBA00022448"/>
    </source>
</evidence>
<dbReference type="Gene3D" id="3.40.50.300">
    <property type="entry name" value="P-loop containing nucleotide triphosphate hydrolases"/>
    <property type="match status" value="1"/>
</dbReference>
<dbReference type="EMBL" id="WJXB01000004">
    <property type="protein sequence ID" value="MRN53987.1"/>
    <property type="molecule type" value="Genomic_DNA"/>
</dbReference>
<dbReference type="GO" id="GO:0005524">
    <property type="term" value="F:ATP binding"/>
    <property type="evidence" value="ECO:0007669"/>
    <property type="project" value="UniProtKB-KW"/>
</dbReference>